<keyword evidence="2 4" id="KW-0238">DNA-binding</keyword>
<sequence length="404" mass="45394">MGKTKQGSLSLPRGVTIRQHKTGATLVITFTYKGVLCREPLSRMEANARGIKYAERLLGEIQNQISSGEFDYSKYFPNSKKLELFGVVRKTKNIKAYLDEYLKICENRNLSPSTINGYEKCLSALSALHKLHVAELTAAVLKSWIASRKTRLKTIRNNLSFLRSAIDEAVTDGLLSINPVTLVSASRYHVIDSAPKTDDYEVDPFSPAETSVIYAHCRYPEWENIFRFAFNTGLRSSELCALRWADIDFVGSTAHIQSASVVGVIKGTKTKAGTRKVELNSEALLALQEQKQYTFVKSEFIFSDPKTGEPWANADAIRKKAWVPTLKKAGVRYRNPYQTRHTFATRHISQGVNLFWLAGQMGHKGPEMLFRHYGSYLAEYDGNTAVQQPDRGVNIAKCYTESGR</sequence>
<dbReference type="InterPro" id="IPR013762">
    <property type="entry name" value="Integrase-like_cat_sf"/>
</dbReference>
<dbReference type="Gene3D" id="1.10.443.10">
    <property type="entry name" value="Intergrase catalytic core"/>
    <property type="match status" value="1"/>
</dbReference>
<dbReference type="CDD" id="cd01189">
    <property type="entry name" value="INT_ICEBs1_C_like"/>
    <property type="match status" value="1"/>
</dbReference>
<dbReference type="InterPro" id="IPR050090">
    <property type="entry name" value="Tyrosine_recombinase_XerCD"/>
</dbReference>
<organism evidence="7 8">
    <name type="scientific">Klebsiella pneumoniae</name>
    <dbReference type="NCBI Taxonomy" id="573"/>
    <lineage>
        <taxon>Bacteria</taxon>
        <taxon>Pseudomonadati</taxon>
        <taxon>Pseudomonadota</taxon>
        <taxon>Gammaproteobacteria</taxon>
        <taxon>Enterobacterales</taxon>
        <taxon>Enterobacteriaceae</taxon>
        <taxon>Klebsiella/Raoultella group</taxon>
        <taxon>Klebsiella</taxon>
        <taxon>Klebsiella pneumoniae complex</taxon>
    </lineage>
</organism>
<dbReference type="InterPro" id="IPR002104">
    <property type="entry name" value="Integrase_catalytic"/>
</dbReference>
<dbReference type="Proteomes" id="UP000250675">
    <property type="component" value="Unassembled WGS sequence"/>
</dbReference>
<dbReference type="AlphaFoldDB" id="A0A2X3KKE8"/>
<protein>
    <submittedName>
        <fullName evidence="7">Transporter</fullName>
    </submittedName>
</protein>
<dbReference type="Pfam" id="PF00589">
    <property type="entry name" value="Phage_integrase"/>
    <property type="match status" value="1"/>
</dbReference>
<dbReference type="PANTHER" id="PTHR30349">
    <property type="entry name" value="PHAGE INTEGRASE-RELATED"/>
    <property type="match status" value="1"/>
</dbReference>
<evidence type="ECO:0000313" key="7">
    <source>
        <dbReference type="EMBL" id="SQC86869.1"/>
    </source>
</evidence>
<name>A0A2X3KKE8_KLEPN</name>
<dbReference type="SUPFAM" id="SSF56349">
    <property type="entry name" value="DNA breaking-rejoining enzymes"/>
    <property type="match status" value="1"/>
</dbReference>
<evidence type="ECO:0000259" key="5">
    <source>
        <dbReference type="PROSITE" id="PS51898"/>
    </source>
</evidence>
<keyword evidence="3" id="KW-0233">DNA recombination</keyword>
<dbReference type="PROSITE" id="PS51898">
    <property type="entry name" value="TYR_RECOMBINASE"/>
    <property type="match status" value="1"/>
</dbReference>
<dbReference type="InterPro" id="IPR022000">
    <property type="entry name" value="Min27-like_integrase_DNA_bind"/>
</dbReference>
<dbReference type="Pfam" id="PF12167">
    <property type="entry name" value="Arm-DNA-bind_2"/>
    <property type="match status" value="1"/>
</dbReference>
<dbReference type="InterPro" id="IPR010998">
    <property type="entry name" value="Integrase_recombinase_N"/>
</dbReference>
<feature type="domain" description="Tyr recombinase" evidence="5">
    <location>
        <begin position="200"/>
        <end position="386"/>
    </location>
</feature>
<dbReference type="GO" id="GO:0003677">
    <property type="term" value="F:DNA binding"/>
    <property type="evidence" value="ECO:0007669"/>
    <property type="project" value="UniProtKB-UniRule"/>
</dbReference>
<dbReference type="PANTHER" id="PTHR30349:SF84">
    <property type="entry name" value="PHAGE-RELATED INTEGRASE"/>
    <property type="match status" value="1"/>
</dbReference>
<dbReference type="PROSITE" id="PS51900">
    <property type="entry name" value="CB"/>
    <property type="match status" value="1"/>
</dbReference>
<accession>A0A2X3KKE8</accession>
<evidence type="ECO:0000256" key="1">
    <source>
        <dbReference type="ARBA" id="ARBA00022908"/>
    </source>
</evidence>
<dbReference type="EMBL" id="UASO01000009">
    <property type="protein sequence ID" value="SQC86869.1"/>
    <property type="molecule type" value="Genomic_DNA"/>
</dbReference>
<proteinExistence type="predicted"/>
<evidence type="ECO:0000259" key="6">
    <source>
        <dbReference type="PROSITE" id="PS51900"/>
    </source>
</evidence>
<evidence type="ECO:0000256" key="2">
    <source>
        <dbReference type="ARBA" id="ARBA00023125"/>
    </source>
</evidence>
<evidence type="ECO:0000313" key="8">
    <source>
        <dbReference type="Proteomes" id="UP000250675"/>
    </source>
</evidence>
<keyword evidence="1" id="KW-0229">DNA integration</keyword>
<evidence type="ECO:0000256" key="3">
    <source>
        <dbReference type="ARBA" id="ARBA00023172"/>
    </source>
</evidence>
<dbReference type="InterPro" id="IPR044068">
    <property type="entry name" value="CB"/>
</dbReference>
<dbReference type="GO" id="GO:0006310">
    <property type="term" value="P:DNA recombination"/>
    <property type="evidence" value="ECO:0007669"/>
    <property type="project" value="UniProtKB-KW"/>
</dbReference>
<feature type="domain" description="Core-binding (CB)" evidence="6">
    <location>
        <begin position="92"/>
        <end position="170"/>
    </location>
</feature>
<dbReference type="InterPro" id="IPR011010">
    <property type="entry name" value="DNA_brk_join_enz"/>
</dbReference>
<reference evidence="7 8" key="1">
    <citation type="submission" date="2018-06" db="EMBL/GenBank/DDBJ databases">
        <authorList>
            <consortium name="Pathogen Informatics"/>
            <person name="Doyle S."/>
        </authorList>
    </citation>
    <scope>NUCLEOTIDE SEQUENCE [LARGE SCALE GENOMIC DNA]</scope>
    <source>
        <strain evidence="7 8">NCTC9645</strain>
    </source>
</reference>
<evidence type="ECO:0000256" key="4">
    <source>
        <dbReference type="PROSITE-ProRule" id="PRU01248"/>
    </source>
</evidence>
<dbReference type="Gene3D" id="1.10.150.130">
    <property type="match status" value="1"/>
</dbReference>
<gene>
    <name evidence="7" type="primary">xerC_5</name>
    <name evidence="7" type="ORF">NCTC9645_04969</name>
</gene>
<dbReference type="GO" id="GO:0015074">
    <property type="term" value="P:DNA integration"/>
    <property type="evidence" value="ECO:0007669"/>
    <property type="project" value="UniProtKB-KW"/>
</dbReference>